<reference evidence="1" key="1">
    <citation type="submission" date="2020-05" db="EMBL/GenBank/DDBJ databases">
        <authorList>
            <person name="Chiriac C."/>
            <person name="Salcher M."/>
            <person name="Ghai R."/>
            <person name="Kavagutti S V."/>
        </authorList>
    </citation>
    <scope>NUCLEOTIDE SEQUENCE</scope>
</reference>
<gene>
    <name evidence="1" type="ORF">UFOPK1440_01078</name>
</gene>
<accession>A0A6J6CEV4</accession>
<organism evidence="1">
    <name type="scientific">freshwater metagenome</name>
    <dbReference type="NCBI Taxonomy" id="449393"/>
    <lineage>
        <taxon>unclassified sequences</taxon>
        <taxon>metagenomes</taxon>
        <taxon>ecological metagenomes</taxon>
    </lineage>
</organism>
<dbReference type="Pfam" id="PF13385">
    <property type="entry name" value="Laminin_G_3"/>
    <property type="match status" value="1"/>
</dbReference>
<dbReference type="AlphaFoldDB" id="A0A6J6CEV4"/>
<dbReference type="EMBL" id="CAEZSP010000077">
    <property type="protein sequence ID" value="CAB4550090.1"/>
    <property type="molecule type" value="Genomic_DNA"/>
</dbReference>
<evidence type="ECO:0000313" key="1">
    <source>
        <dbReference type="EMBL" id="CAB4550090.1"/>
    </source>
</evidence>
<name>A0A6J6CEV4_9ZZZZ</name>
<sequence>MMTSSRHSLTKIWGMKPVMLRLLFGALVMAFGLSGSLVPINAAVSSSPTFELDASNPSSLATSGATNWRDLVSGGSVTGSLIGNAAYSTVGGGSLSVSGTSAYGGVSFPATTAGSRTNPSGDMSLMMWVKFSSFNNEWDLLASHWFSGASGGSASDWHFALRTSGATRYLNLWTTDKSNTYGTTTFALDTWYLVGFTLSWSGNLQFYVNGVADGPLVTGHTRNANSSALFWVADARTNCSGCSMNGNISRVRMWNSVLSSATVLNDFNSERENFGYAPLVTSASFTLASNSPKFRALDTITATVPLNSRVTFYQNTKVIAGCKRVIPTGTTAICRWRPSLHGQINLQVSYTNSGSATVNWSPITSVFSTKRTVARS</sequence>
<protein>
    <submittedName>
        <fullName evidence="1">Unannotated protein</fullName>
    </submittedName>
</protein>
<proteinExistence type="predicted"/>
<dbReference type="SUPFAM" id="SSF49899">
    <property type="entry name" value="Concanavalin A-like lectins/glucanases"/>
    <property type="match status" value="1"/>
</dbReference>
<dbReference type="InterPro" id="IPR013320">
    <property type="entry name" value="ConA-like_dom_sf"/>
</dbReference>
<dbReference type="Gene3D" id="2.60.120.200">
    <property type="match status" value="1"/>
</dbReference>